<dbReference type="SUPFAM" id="SSF88723">
    <property type="entry name" value="PIN domain-like"/>
    <property type="match status" value="1"/>
</dbReference>
<organism evidence="2">
    <name type="scientific">mine drainage metagenome</name>
    <dbReference type="NCBI Taxonomy" id="410659"/>
    <lineage>
        <taxon>unclassified sequences</taxon>
        <taxon>metagenomes</taxon>
        <taxon>ecological metagenomes</taxon>
    </lineage>
</organism>
<reference evidence="2" key="2">
    <citation type="journal article" date="2014" name="ISME J.">
        <title>Microbial stratification in low pH oxic and suboxic macroscopic growths along an acid mine drainage.</title>
        <authorList>
            <person name="Mendez-Garcia C."/>
            <person name="Mesa V."/>
            <person name="Sprenger R.R."/>
            <person name="Richter M."/>
            <person name="Diez M.S."/>
            <person name="Solano J."/>
            <person name="Bargiela R."/>
            <person name="Golyshina O.V."/>
            <person name="Manteca A."/>
            <person name="Ramos J.L."/>
            <person name="Gallego J.R."/>
            <person name="Llorente I."/>
            <person name="Martins Dos Santos V.A."/>
            <person name="Jensen O.N."/>
            <person name="Pelaez A.I."/>
            <person name="Sanchez J."/>
            <person name="Ferrer M."/>
        </authorList>
    </citation>
    <scope>NUCLEOTIDE SEQUENCE</scope>
</reference>
<dbReference type="NCBIfam" id="TIGR00305">
    <property type="entry name" value="putative toxin-antitoxin system toxin component, PIN family"/>
    <property type="match status" value="1"/>
</dbReference>
<dbReference type="InterPro" id="IPR029060">
    <property type="entry name" value="PIN-like_dom_sf"/>
</dbReference>
<evidence type="ECO:0000313" key="2">
    <source>
        <dbReference type="EMBL" id="EQD57345.1"/>
    </source>
</evidence>
<proteinExistence type="predicted"/>
<sequence length="136" mass="14836">MRIFLDTNVLASGLMGHGLCHDLLDRILIEHTVLLGAPVYEELHRILTSKFRVPAELWHQLESGLRAFEHAPSVATPLDVPIPDPDDIPILACAVAAKADVFVTGDKALLDLCKVEDMPILSPRQLWQKLSGLGGG</sequence>
<dbReference type="InterPro" id="IPR002716">
    <property type="entry name" value="PIN_dom"/>
</dbReference>
<dbReference type="PANTHER" id="PTHR34610:SF4">
    <property type="entry name" value="SLL8027 PROTEIN"/>
    <property type="match status" value="1"/>
</dbReference>
<evidence type="ECO:0000259" key="1">
    <source>
        <dbReference type="Pfam" id="PF13470"/>
    </source>
</evidence>
<comment type="caution">
    <text evidence="2">The sequence shown here is derived from an EMBL/GenBank/DDBJ whole genome shotgun (WGS) entry which is preliminary data.</text>
</comment>
<dbReference type="Pfam" id="PF13470">
    <property type="entry name" value="PIN_3"/>
    <property type="match status" value="1"/>
</dbReference>
<accession>T1BTR5</accession>
<dbReference type="EMBL" id="AUZY01005812">
    <property type="protein sequence ID" value="EQD57345.1"/>
    <property type="molecule type" value="Genomic_DNA"/>
</dbReference>
<dbReference type="PANTHER" id="PTHR34610">
    <property type="entry name" value="SSL7007 PROTEIN"/>
    <property type="match status" value="1"/>
</dbReference>
<reference evidence="2" key="1">
    <citation type="submission" date="2013-08" db="EMBL/GenBank/DDBJ databases">
        <authorList>
            <person name="Mendez C."/>
            <person name="Richter M."/>
            <person name="Ferrer M."/>
            <person name="Sanchez J."/>
        </authorList>
    </citation>
    <scope>NUCLEOTIDE SEQUENCE</scope>
</reference>
<name>T1BTR5_9ZZZZ</name>
<feature type="domain" description="PIN" evidence="1">
    <location>
        <begin position="2"/>
        <end position="108"/>
    </location>
</feature>
<dbReference type="AlphaFoldDB" id="T1BTR5"/>
<gene>
    <name evidence="2" type="ORF">B1B_08855</name>
</gene>
<protein>
    <submittedName>
        <fullName evidence="2">PilT protein domain protein</fullName>
    </submittedName>
</protein>
<dbReference type="Gene3D" id="3.40.50.1010">
    <property type="entry name" value="5'-nuclease"/>
    <property type="match status" value="1"/>
</dbReference>
<dbReference type="InterPro" id="IPR002850">
    <property type="entry name" value="PIN_toxin-like"/>
</dbReference>